<comment type="function">
    <text evidence="7">This protein is part of the stalk that links CF(0) to CF(1). It either transmits conformational changes from CF(0) to CF(1) or is implicated in proton conduction.</text>
</comment>
<dbReference type="PANTHER" id="PTHR11910">
    <property type="entry name" value="ATP SYNTHASE DELTA CHAIN"/>
    <property type="match status" value="1"/>
</dbReference>
<evidence type="ECO:0000313" key="9">
    <source>
        <dbReference type="Proteomes" id="UP001144372"/>
    </source>
</evidence>
<dbReference type="NCBIfam" id="TIGR01145">
    <property type="entry name" value="ATP_synt_delta"/>
    <property type="match status" value="1"/>
</dbReference>
<dbReference type="GO" id="GO:0046933">
    <property type="term" value="F:proton-transporting ATP synthase activity, rotational mechanism"/>
    <property type="evidence" value="ECO:0007669"/>
    <property type="project" value="UniProtKB-UniRule"/>
</dbReference>
<evidence type="ECO:0000256" key="1">
    <source>
        <dbReference type="ARBA" id="ARBA00004370"/>
    </source>
</evidence>
<keyword evidence="9" id="KW-1185">Reference proteome</keyword>
<name>A0A9W6FVI3_9BACT</name>
<keyword evidence="4 7" id="KW-0406">Ion transport</keyword>
<accession>A0A9W6FVI3</accession>
<evidence type="ECO:0000256" key="3">
    <source>
        <dbReference type="ARBA" id="ARBA00022781"/>
    </source>
</evidence>
<keyword evidence="7" id="KW-1003">Cell membrane</keyword>
<evidence type="ECO:0000256" key="2">
    <source>
        <dbReference type="ARBA" id="ARBA00022448"/>
    </source>
</evidence>
<protein>
    <recommendedName>
        <fullName evidence="7">ATP synthase subunit delta</fullName>
    </recommendedName>
    <alternativeName>
        <fullName evidence="7">ATP synthase F(1) sector subunit delta</fullName>
    </alternativeName>
    <alternativeName>
        <fullName evidence="7">F-type ATPase subunit delta</fullName>
        <shortName evidence="7">F-ATPase subunit delta</shortName>
    </alternativeName>
</protein>
<organism evidence="8 9">
    <name type="scientific">Desulforhabdus amnigena</name>
    <dbReference type="NCBI Taxonomy" id="40218"/>
    <lineage>
        <taxon>Bacteria</taxon>
        <taxon>Pseudomonadati</taxon>
        <taxon>Thermodesulfobacteriota</taxon>
        <taxon>Syntrophobacteria</taxon>
        <taxon>Syntrophobacterales</taxon>
        <taxon>Syntrophobacteraceae</taxon>
        <taxon>Desulforhabdus</taxon>
    </lineage>
</organism>
<reference evidence="8" key="1">
    <citation type="submission" date="2022-12" db="EMBL/GenBank/DDBJ databases">
        <title>Reference genome sequencing for broad-spectrum identification of bacterial and archaeal isolates by mass spectrometry.</title>
        <authorList>
            <person name="Sekiguchi Y."/>
            <person name="Tourlousse D.M."/>
        </authorList>
    </citation>
    <scope>NUCLEOTIDE SEQUENCE</scope>
    <source>
        <strain evidence="8">ASRB1</strain>
    </source>
</reference>
<dbReference type="GO" id="GO:0005886">
    <property type="term" value="C:plasma membrane"/>
    <property type="evidence" value="ECO:0007669"/>
    <property type="project" value="UniProtKB-SubCell"/>
</dbReference>
<dbReference type="Proteomes" id="UP001144372">
    <property type="component" value="Unassembled WGS sequence"/>
</dbReference>
<dbReference type="EMBL" id="BSDR01000001">
    <property type="protein sequence ID" value="GLI35613.1"/>
    <property type="molecule type" value="Genomic_DNA"/>
</dbReference>
<gene>
    <name evidence="7 8" type="primary">atpH</name>
    <name evidence="8" type="ORF">DAMNIGENAA_30460</name>
</gene>
<sequence length="183" mass="20394">MRNLVIAKRYAKALFNLALDGGWVGQYGRELDGFVQLLGELPDFADAVQNPLYPEAARKALFYSVADKAEMTPIMKSFINLLIEKKRVQHIGDIADYYHKLIDDHDNVARAQLKAATQLDEPVIQEIAQTLENMTGKKIVVEFQLDPTLIGGVVAQIGDLVLDGSVRRQLLNFKETLKRGALG</sequence>
<evidence type="ECO:0000256" key="7">
    <source>
        <dbReference type="HAMAP-Rule" id="MF_01416"/>
    </source>
</evidence>
<comment type="similarity">
    <text evidence="7">Belongs to the ATPase delta chain family.</text>
</comment>
<evidence type="ECO:0000313" key="8">
    <source>
        <dbReference type="EMBL" id="GLI35613.1"/>
    </source>
</evidence>
<dbReference type="RefSeq" id="WP_281795592.1">
    <property type="nucleotide sequence ID" value="NZ_BSDR01000001.1"/>
</dbReference>
<keyword evidence="5 7" id="KW-0472">Membrane</keyword>
<evidence type="ECO:0000256" key="4">
    <source>
        <dbReference type="ARBA" id="ARBA00023065"/>
    </source>
</evidence>
<keyword evidence="2 7" id="KW-0813">Transport</keyword>
<keyword evidence="3 7" id="KW-0375">Hydrogen ion transport</keyword>
<keyword evidence="7" id="KW-0139">CF(1)</keyword>
<comment type="subcellular location">
    <subcellularLocation>
        <location evidence="7">Cell membrane</location>
        <topology evidence="7">Peripheral membrane protein</topology>
    </subcellularLocation>
    <subcellularLocation>
        <location evidence="1">Membrane</location>
    </subcellularLocation>
</comment>
<comment type="function">
    <text evidence="7">F(1)F(0) ATP synthase produces ATP from ADP in the presence of a proton or sodium gradient. F-type ATPases consist of two structural domains, F(1) containing the extramembraneous catalytic core and F(0) containing the membrane proton channel, linked together by a central stalk and a peripheral stalk. During catalysis, ATP synthesis in the catalytic domain of F(1) is coupled via a rotary mechanism of the central stalk subunits to proton translocation.</text>
</comment>
<comment type="caution">
    <text evidence="8">The sequence shown here is derived from an EMBL/GenBank/DDBJ whole genome shotgun (WGS) entry which is preliminary data.</text>
</comment>
<dbReference type="SUPFAM" id="SSF47928">
    <property type="entry name" value="N-terminal domain of the delta subunit of the F1F0-ATP synthase"/>
    <property type="match status" value="1"/>
</dbReference>
<dbReference type="Pfam" id="PF00213">
    <property type="entry name" value="OSCP"/>
    <property type="match status" value="1"/>
</dbReference>
<dbReference type="GO" id="GO:0045259">
    <property type="term" value="C:proton-transporting ATP synthase complex"/>
    <property type="evidence" value="ECO:0007669"/>
    <property type="project" value="UniProtKB-KW"/>
</dbReference>
<dbReference type="InterPro" id="IPR026015">
    <property type="entry name" value="ATP_synth_OSCP/delta_N_sf"/>
</dbReference>
<dbReference type="Gene3D" id="1.10.520.20">
    <property type="entry name" value="N-terminal domain of the delta subunit of the F1F0-ATP synthase"/>
    <property type="match status" value="1"/>
</dbReference>
<dbReference type="InterPro" id="IPR000711">
    <property type="entry name" value="ATPase_OSCP/dsu"/>
</dbReference>
<evidence type="ECO:0000256" key="5">
    <source>
        <dbReference type="ARBA" id="ARBA00023136"/>
    </source>
</evidence>
<proteinExistence type="inferred from homology"/>
<dbReference type="PRINTS" id="PR00125">
    <property type="entry name" value="ATPASEDELTA"/>
</dbReference>
<dbReference type="AlphaFoldDB" id="A0A9W6FVI3"/>
<keyword evidence="6 7" id="KW-0066">ATP synthesis</keyword>
<dbReference type="HAMAP" id="MF_01416">
    <property type="entry name" value="ATP_synth_delta_bact"/>
    <property type="match status" value="1"/>
</dbReference>
<evidence type="ECO:0000256" key="6">
    <source>
        <dbReference type="ARBA" id="ARBA00023310"/>
    </source>
</evidence>